<feature type="compositionally biased region" description="Basic and acidic residues" evidence="1">
    <location>
        <begin position="92"/>
        <end position="104"/>
    </location>
</feature>
<evidence type="ECO:0000256" key="1">
    <source>
        <dbReference type="SAM" id="MobiDB-lite"/>
    </source>
</evidence>
<evidence type="ECO:0000313" key="2">
    <source>
        <dbReference type="EMBL" id="MPN33786.1"/>
    </source>
</evidence>
<dbReference type="EMBL" id="VSSQ01086458">
    <property type="protein sequence ID" value="MPN33786.1"/>
    <property type="molecule type" value="Genomic_DNA"/>
</dbReference>
<sequence>MAPFLEQVGQRQAIEHAAHHELHGTPVAHPGLQMLHRRAHGEQVGRLVQGLMGTGQGLDALCQHGRQTLGQALAVARHQLACRAGAAQLQTDHEVGGDDEDQHHGHQQRGRHQQADHGAVDAGMCRGMNALARIGHQAGEIEHGRAAA</sequence>
<feature type="region of interest" description="Disordered" evidence="1">
    <location>
        <begin position="92"/>
        <end position="118"/>
    </location>
</feature>
<organism evidence="2">
    <name type="scientific">bioreactor metagenome</name>
    <dbReference type="NCBI Taxonomy" id="1076179"/>
    <lineage>
        <taxon>unclassified sequences</taxon>
        <taxon>metagenomes</taxon>
        <taxon>ecological metagenomes</taxon>
    </lineage>
</organism>
<proteinExistence type="predicted"/>
<comment type="caution">
    <text evidence="2">The sequence shown here is derived from an EMBL/GenBank/DDBJ whole genome shotgun (WGS) entry which is preliminary data.</text>
</comment>
<dbReference type="AlphaFoldDB" id="A0A645H5M6"/>
<gene>
    <name evidence="2" type="ORF">SDC9_181278</name>
</gene>
<protein>
    <submittedName>
        <fullName evidence="2">Uncharacterized protein</fullName>
    </submittedName>
</protein>
<accession>A0A645H5M6</accession>
<name>A0A645H5M6_9ZZZZ</name>
<reference evidence="2" key="1">
    <citation type="submission" date="2019-08" db="EMBL/GenBank/DDBJ databases">
        <authorList>
            <person name="Kucharzyk K."/>
            <person name="Murdoch R.W."/>
            <person name="Higgins S."/>
            <person name="Loffler F."/>
        </authorList>
    </citation>
    <scope>NUCLEOTIDE SEQUENCE</scope>
</reference>